<evidence type="ECO:0000256" key="3">
    <source>
        <dbReference type="ARBA" id="ARBA00022793"/>
    </source>
</evidence>
<dbReference type="RefSeq" id="WP_126718199.1">
    <property type="nucleotide sequence ID" value="NZ_RWJF01000001.1"/>
</dbReference>
<comment type="caution">
    <text evidence="8">The sequence shown here is derived from an EMBL/GenBank/DDBJ whole genome shotgun (WGS) entry which is preliminary data.</text>
</comment>
<comment type="cofactor">
    <cofactor evidence="1 6 7">
        <name>pyridoxal 5'-phosphate</name>
        <dbReference type="ChEBI" id="CHEBI:597326"/>
    </cofactor>
</comment>
<evidence type="ECO:0000256" key="2">
    <source>
        <dbReference type="ARBA" id="ARBA00009533"/>
    </source>
</evidence>
<dbReference type="GO" id="GO:0030170">
    <property type="term" value="F:pyridoxal phosphate binding"/>
    <property type="evidence" value="ECO:0007669"/>
    <property type="project" value="InterPro"/>
</dbReference>
<dbReference type="OrthoDB" id="9803665at2"/>
<evidence type="ECO:0000313" key="8">
    <source>
        <dbReference type="EMBL" id="RST30367.1"/>
    </source>
</evidence>
<keyword evidence="8" id="KW-0808">Transferase</keyword>
<dbReference type="AlphaFoldDB" id="A0A3R9Z5Q7"/>
<keyword evidence="3" id="KW-0210">Decarboxylase</keyword>
<dbReference type="Proteomes" id="UP000274661">
    <property type="component" value="Unassembled WGS sequence"/>
</dbReference>
<dbReference type="GO" id="GO:0005737">
    <property type="term" value="C:cytoplasm"/>
    <property type="evidence" value="ECO:0007669"/>
    <property type="project" value="TreeGrafter"/>
</dbReference>
<dbReference type="PANTHER" id="PTHR11999">
    <property type="entry name" value="GROUP II PYRIDOXAL-5-PHOSPHATE DECARBOXYLASE"/>
    <property type="match status" value="1"/>
</dbReference>
<comment type="similarity">
    <text evidence="2 7">Belongs to the group II decarboxylase family.</text>
</comment>
<keyword evidence="9" id="KW-1185">Reference proteome</keyword>
<dbReference type="Gene3D" id="3.90.1150.170">
    <property type="match status" value="1"/>
</dbReference>
<protein>
    <submittedName>
        <fullName evidence="8">Aminotransferase class V-fold PLP-dependent enzyme</fullName>
    </submittedName>
</protein>
<keyword evidence="5 7" id="KW-0456">Lyase</keyword>
<dbReference type="GO" id="GO:0016831">
    <property type="term" value="F:carboxy-lyase activity"/>
    <property type="evidence" value="ECO:0007669"/>
    <property type="project" value="UniProtKB-KW"/>
</dbReference>
<sequence>MSDLLLTRLAELERAAAPLEPAAEERQSVATRALGDALNYWAGVEEAPASVPAEKVFERRFEPEFTETGRAADEVLDYVRDCIAAPGFTTASPRFMAYVPGGGLPWAAVGDLLAAASNKYSGFASAGPGAVRVENACVRWVAEVVGLPDGAGGTLTSGGSLANLTAIVAAREARDPNGGGAVYHSRFVHHCVDKALRIADRHRSPRRLVATDAEHRLSVAALRDMVEQDLADGIRPWLVVASAGTVDTGAIDPLDAIADLCAEHGIWLHVDGAYGGLFALSETGRGRLTGIDRADSLALDPHKTMFLPYGTGAVLVRDERHLLAAFSQQADYLVPVEESAVGHSPADLSGELTRHFRALRLWLPLQLAGVGAFRAAQEEKLLLAAYFHRRLAAIDGFEPGPEPQLSTVAFRLSAGDAASERLLGALQQGGRVMLSGTRVDGRFTIRCCILSFRTHRRHVDELLALLSVVDPQTGEMRH</sequence>
<accession>A0A3R9Z5Q7</accession>
<dbReference type="InterPro" id="IPR015422">
    <property type="entry name" value="PyrdxlP-dep_Trfase_small"/>
</dbReference>
<evidence type="ECO:0000256" key="6">
    <source>
        <dbReference type="PIRSR" id="PIRSR602129-50"/>
    </source>
</evidence>
<proteinExistence type="inferred from homology"/>
<dbReference type="InterPro" id="IPR010977">
    <property type="entry name" value="Aromatic_deC"/>
</dbReference>
<dbReference type="Pfam" id="PF00282">
    <property type="entry name" value="Pyridoxal_deC"/>
    <property type="match status" value="1"/>
</dbReference>
<name>A0A3R9Z5Q7_9SPHN</name>
<keyword evidence="8" id="KW-0032">Aminotransferase</keyword>
<evidence type="ECO:0000256" key="5">
    <source>
        <dbReference type="ARBA" id="ARBA00023239"/>
    </source>
</evidence>
<organism evidence="8 9">
    <name type="scientific">Sphingomonas ginkgonis</name>
    <dbReference type="NCBI Taxonomy" id="2315330"/>
    <lineage>
        <taxon>Bacteria</taxon>
        <taxon>Pseudomonadati</taxon>
        <taxon>Pseudomonadota</taxon>
        <taxon>Alphaproteobacteria</taxon>
        <taxon>Sphingomonadales</taxon>
        <taxon>Sphingomonadaceae</taxon>
        <taxon>Sphingomonas</taxon>
    </lineage>
</organism>
<evidence type="ECO:0000313" key="9">
    <source>
        <dbReference type="Proteomes" id="UP000274661"/>
    </source>
</evidence>
<dbReference type="GO" id="GO:0008483">
    <property type="term" value="F:transaminase activity"/>
    <property type="evidence" value="ECO:0007669"/>
    <property type="project" value="UniProtKB-KW"/>
</dbReference>
<dbReference type="PRINTS" id="PR00800">
    <property type="entry name" value="YHDCRBOXLASE"/>
</dbReference>
<reference evidence="8 9" key="1">
    <citation type="submission" date="2018-12" db="EMBL/GenBank/DDBJ databases">
        <title>Sphingomonas sp. HMF7854 Genome sequencing and assembly.</title>
        <authorList>
            <person name="Cha I."/>
            <person name="Kang H."/>
            <person name="Kim H."/>
            <person name="Kang J."/>
            <person name="Joh K."/>
        </authorList>
    </citation>
    <scope>NUCLEOTIDE SEQUENCE [LARGE SCALE GENOMIC DNA]</scope>
    <source>
        <strain evidence="8 9">HMF7854</strain>
    </source>
</reference>
<dbReference type="Gene3D" id="3.90.1150.10">
    <property type="entry name" value="Aspartate Aminotransferase, domain 1"/>
    <property type="match status" value="1"/>
</dbReference>
<gene>
    <name evidence="8" type="ORF">HMF7854_05670</name>
</gene>
<dbReference type="GO" id="GO:0006520">
    <property type="term" value="P:amino acid metabolic process"/>
    <property type="evidence" value="ECO:0007669"/>
    <property type="project" value="InterPro"/>
</dbReference>
<dbReference type="SUPFAM" id="SSF53383">
    <property type="entry name" value="PLP-dependent transferases"/>
    <property type="match status" value="1"/>
</dbReference>
<dbReference type="PANTHER" id="PTHR11999:SF70">
    <property type="entry name" value="MIP05841P"/>
    <property type="match status" value="1"/>
</dbReference>
<dbReference type="InterPro" id="IPR002129">
    <property type="entry name" value="PyrdxlP-dep_de-COase"/>
</dbReference>
<dbReference type="Gene3D" id="3.40.640.10">
    <property type="entry name" value="Type I PLP-dependent aspartate aminotransferase-like (Major domain)"/>
    <property type="match status" value="1"/>
</dbReference>
<evidence type="ECO:0000256" key="4">
    <source>
        <dbReference type="ARBA" id="ARBA00022898"/>
    </source>
</evidence>
<feature type="modified residue" description="N6-(pyridoxal phosphate)lysine" evidence="6">
    <location>
        <position position="303"/>
    </location>
</feature>
<dbReference type="EMBL" id="RWJF01000001">
    <property type="protein sequence ID" value="RST30367.1"/>
    <property type="molecule type" value="Genomic_DNA"/>
</dbReference>
<dbReference type="InterPro" id="IPR015421">
    <property type="entry name" value="PyrdxlP-dep_Trfase_major"/>
</dbReference>
<evidence type="ECO:0000256" key="7">
    <source>
        <dbReference type="RuleBase" id="RU000382"/>
    </source>
</evidence>
<evidence type="ECO:0000256" key="1">
    <source>
        <dbReference type="ARBA" id="ARBA00001933"/>
    </source>
</evidence>
<dbReference type="InterPro" id="IPR015424">
    <property type="entry name" value="PyrdxlP-dep_Trfase"/>
</dbReference>
<keyword evidence="4 6" id="KW-0663">Pyridoxal phosphate</keyword>
<dbReference type="GO" id="GO:0019752">
    <property type="term" value="P:carboxylic acid metabolic process"/>
    <property type="evidence" value="ECO:0007669"/>
    <property type="project" value="InterPro"/>
</dbReference>